<sequence>MEDTMFELVKICQEKKFLCIHDDIDDLIESALNSKLLLINLNSQRLDKKEQEVKNVVEQPAERGNRNIQSLQNFKVVHKSSISSNTSQISSIHAIAPVLSTKDPEHLLSMGYEHLSITLETKSDEVTESNAENLLPIPSKCEVTLEDKKECDLPITENSPVRDNHFDIFSDSKIDDDISVYDDDFKDIEYVEASLSDLEIASVEEIVSVEAENVVQQEEEEIDLEGISQIQDVVLREKLLSIIHLISNIESLNDNSTPDRVLNSFESDNSLLDNFSTEFETFCDHSEETRSGNTTHANYSLPEYDLFFFEIEPDQEMLINLMKNDIFDWSNNSLLEEVDLFLSINSIPPSIENVADDPEGDIRFLEELLIDDSILSYESSDSNFEDNPSIPRPPPKPPDVETDAGEEITVVMNDKDEDVDYSSFIFVIYPEMFPLLLFAESEDTIFDPGISD</sequence>
<evidence type="ECO:0000313" key="2">
    <source>
        <dbReference type="EMBL" id="GEZ78777.1"/>
    </source>
</evidence>
<evidence type="ECO:0008006" key="3">
    <source>
        <dbReference type="Google" id="ProtNLM"/>
    </source>
</evidence>
<proteinExistence type="predicted"/>
<feature type="region of interest" description="Disordered" evidence="1">
    <location>
        <begin position="379"/>
        <end position="402"/>
    </location>
</feature>
<accession>A0A699ISF3</accession>
<dbReference type="AlphaFoldDB" id="A0A699ISF3"/>
<evidence type="ECO:0000256" key="1">
    <source>
        <dbReference type="SAM" id="MobiDB-lite"/>
    </source>
</evidence>
<reference evidence="2" key="1">
    <citation type="journal article" date="2019" name="Sci. Rep.">
        <title>Draft genome of Tanacetum cinerariifolium, the natural source of mosquito coil.</title>
        <authorList>
            <person name="Yamashiro T."/>
            <person name="Shiraishi A."/>
            <person name="Satake H."/>
            <person name="Nakayama K."/>
        </authorList>
    </citation>
    <scope>NUCLEOTIDE SEQUENCE</scope>
</reference>
<organism evidence="2">
    <name type="scientific">Tanacetum cinerariifolium</name>
    <name type="common">Dalmatian daisy</name>
    <name type="synonym">Chrysanthemum cinerariifolium</name>
    <dbReference type="NCBI Taxonomy" id="118510"/>
    <lineage>
        <taxon>Eukaryota</taxon>
        <taxon>Viridiplantae</taxon>
        <taxon>Streptophyta</taxon>
        <taxon>Embryophyta</taxon>
        <taxon>Tracheophyta</taxon>
        <taxon>Spermatophyta</taxon>
        <taxon>Magnoliopsida</taxon>
        <taxon>eudicotyledons</taxon>
        <taxon>Gunneridae</taxon>
        <taxon>Pentapetalae</taxon>
        <taxon>asterids</taxon>
        <taxon>campanulids</taxon>
        <taxon>Asterales</taxon>
        <taxon>Asteraceae</taxon>
        <taxon>Asteroideae</taxon>
        <taxon>Anthemideae</taxon>
        <taxon>Anthemidinae</taxon>
        <taxon>Tanacetum</taxon>
    </lineage>
</organism>
<comment type="caution">
    <text evidence="2">The sequence shown here is derived from an EMBL/GenBank/DDBJ whole genome shotgun (WGS) entry which is preliminary data.</text>
</comment>
<dbReference type="EMBL" id="BKCJ010323674">
    <property type="protein sequence ID" value="GEZ78777.1"/>
    <property type="molecule type" value="Genomic_DNA"/>
</dbReference>
<protein>
    <recommendedName>
        <fullName evidence="3">Reverse transcriptase domain-containing protein</fullName>
    </recommendedName>
</protein>
<gene>
    <name evidence="2" type="ORF">Tci_550750</name>
</gene>
<name>A0A699ISF3_TANCI</name>